<protein>
    <submittedName>
        <fullName evidence="1">Uncharacterized protein</fullName>
    </submittedName>
</protein>
<sequence>MSRDPYLNHRNVIPVVALHASPEIGEKLWKAVNALKLDRLDLDTARKLIQEAHRELRAENTPESIALAEKLGNLKKL</sequence>
<evidence type="ECO:0000313" key="1">
    <source>
        <dbReference type="EMBL" id="MXQ52740.1"/>
    </source>
</evidence>
<keyword evidence="2" id="KW-1185">Reference proteome</keyword>
<accession>A0A6I4VSE8</accession>
<name>A0A6I4VSE8_9BACL</name>
<evidence type="ECO:0000313" key="2">
    <source>
        <dbReference type="Proteomes" id="UP000430692"/>
    </source>
</evidence>
<gene>
    <name evidence="1" type="ORF">GSM42_03140</name>
</gene>
<comment type="caution">
    <text evidence="1">The sequence shown here is derived from an EMBL/GenBank/DDBJ whole genome shotgun (WGS) entry which is preliminary data.</text>
</comment>
<dbReference type="Proteomes" id="UP000430692">
    <property type="component" value="Unassembled WGS sequence"/>
</dbReference>
<proteinExistence type="predicted"/>
<dbReference type="RefSeq" id="WP_160799923.1">
    <property type="nucleotide sequence ID" value="NZ_WUUL01000002.1"/>
</dbReference>
<dbReference type="AlphaFoldDB" id="A0A6I4VSE8"/>
<organism evidence="1 2">
    <name type="scientific">Shimazuella alba</name>
    <dbReference type="NCBI Taxonomy" id="2690964"/>
    <lineage>
        <taxon>Bacteria</taxon>
        <taxon>Bacillati</taxon>
        <taxon>Bacillota</taxon>
        <taxon>Bacilli</taxon>
        <taxon>Bacillales</taxon>
        <taxon>Thermoactinomycetaceae</taxon>
        <taxon>Shimazuella</taxon>
    </lineage>
</organism>
<reference evidence="1 2" key="1">
    <citation type="submission" date="2019-12" db="EMBL/GenBank/DDBJ databases">
        <title>Whole-genome analyses of novel actinobacteria.</title>
        <authorList>
            <person name="Sahin N."/>
            <person name="Saygin H."/>
        </authorList>
    </citation>
    <scope>NUCLEOTIDE SEQUENCE [LARGE SCALE GENOMIC DNA]</scope>
    <source>
        <strain evidence="1 2">KC615</strain>
    </source>
</reference>
<dbReference type="EMBL" id="WUUL01000002">
    <property type="protein sequence ID" value="MXQ52740.1"/>
    <property type="molecule type" value="Genomic_DNA"/>
</dbReference>